<gene>
    <name evidence="2" type="ORF">QR685DRAFT_359715</name>
</gene>
<dbReference type="Proteomes" id="UP001451303">
    <property type="component" value="Unassembled WGS sequence"/>
</dbReference>
<comment type="caution">
    <text evidence="2">The sequence shown here is derived from an EMBL/GenBank/DDBJ whole genome shotgun (WGS) entry which is preliminary data.</text>
</comment>
<keyword evidence="1" id="KW-0812">Transmembrane</keyword>
<dbReference type="EMBL" id="JAVLET010000009">
    <property type="protein sequence ID" value="KAL0467448.1"/>
    <property type="molecule type" value="Genomic_DNA"/>
</dbReference>
<evidence type="ECO:0000256" key="1">
    <source>
        <dbReference type="SAM" id="Phobius"/>
    </source>
</evidence>
<keyword evidence="1" id="KW-1133">Transmembrane helix</keyword>
<name>A0ABR3D6L8_NEUIN</name>
<evidence type="ECO:0000313" key="3">
    <source>
        <dbReference type="Proteomes" id="UP001451303"/>
    </source>
</evidence>
<accession>A0ABR3D6L8</accession>
<keyword evidence="1" id="KW-0472">Membrane</keyword>
<organism evidence="2 3">
    <name type="scientific">Neurospora intermedia</name>
    <dbReference type="NCBI Taxonomy" id="5142"/>
    <lineage>
        <taxon>Eukaryota</taxon>
        <taxon>Fungi</taxon>
        <taxon>Dikarya</taxon>
        <taxon>Ascomycota</taxon>
        <taxon>Pezizomycotina</taxon>
        <taxon>Sordariomycetes</taxon>
        <taxon>Sordariomycetidae</taxon>
        <taxon>Sordariales</taxon>
        <taxon>Sordariaceae</taxon>
        <taxon>Neurospora</taxon>
    </lineage>
</organism>
<feature type="transmembrane region" description="Helical" evidence="1">
    <location>
        <begin position="34"/>
        <end position="53"/>
    </location>
</feature>
<proteinExistence type="predicted"/>
<sequence length="203" mass="22868">MWLDTTWAQLEMASPYVFIDGYKDGMKTRCENTIYLYALSFHYILCPYLAYLLSNLREPHNAYSLISTPLDFSMDTDDFAWLAFEDGSFDATAFMSHGHPIVQHNLTAYPLSCLEPEQAQGENSQCSGHGLDTTSMSARDPTSNICSSSPPMPTPELPALARNQFPENPNRHQIAYAQFYHVRHQCTSPSLHLPALLLLDQQG</sequence>
<reference evidence="2 3" key="1">
    <citation type="submission" date="2023-09" db="EMBL/GenBank/DDBJ databases">
        <title>Multi-omics analysis of a traditional fermented food reveals byproduct-associated fungal strains for waste-to-food upcycling.</title>
        <authorList>
            <consortium name="Lawrence Berkeley National Laboratory"/>
            <person name="Rekdal V.M."/>
            <person name="Villalobos-Escobedo J.M."/>
            <person name="Rodriguez-Valeron N."/>
            <person name="Garcia M.O."/>
            <person name="Vasquez D.P."/>
            <person name="Damayanti I."/>
            <person name="Sorensen P.M."/>
            <person name="Baidoo E.E."/>
            <person name="De Carvalho A.C."/>
            <person name="Riley R."/>
            <person name="Lipzen A."/>
            <person name="He G."/>
            <person name="Yan M."/>
            <person name="Haridas S."/>
            <person name="Daum C."/>
            <person name="Yoshinaga Y."/>
            <person name="Ng V."/>
            <person name="Grigoriev I.V."/>
            <person name="Munk R."/>
            <person name="Nuraida L."/>
            <person name="Wijaya C.H."/>
            <person name="Morales P.-C."/>
            <person name="Keasling J.D."/>
        </authorList>
    </citation>
    <scope>NUCLEOTIDE SEQUENCE [LARGE SCALE GENOMIC DNA]</scope>
    <source>
        <strain evidence="2 3">FGSC 2613</strain>
    </source>
</reference>
<evidence type="ECO:0000313" key="2">
    <source>
        <dbReference type="EMBL" id="KAL0467448.1"/>
    </source>
</evidence>
<keyword evidence="3" id="KW-1185">Reference proteome</keyword>
<protein>
    <submittedName>
        <fullName evidence="2">Uncharacterized protein</fullName>
    </submittedName>
</protein>